<dbReference type="HOGENOM" id="CLU_049894_17_1_1"/>
<feature type="non-terminal residue" evidence="4">
    <location>
        <position position="1"/>
    </location>
</feature>
<feature type="non-terminal residue" evidence="4">
    <location>
        <position position="82"/>
    </location>
</feature>
<dbReference type="KEGG" id="lgi:LOTGIDRAFT_84995"/>
<dbReference type="RefSeq" id="XP_009061841.1">
    <property type="nucleotide sequence ID" value="XM_009063593.1"/>
</dbReference>
<dbReference type="SUPFAM" id="SSF56436">
    <property type="entry name" value="C-type lectin-like"/>
    <property type="match status" value="1"/>
</dbReference>
<dbReference type="EMBL" id="KB202917">
    <property type="protein sequence ID" value="ESO87385.1"/>
    <property type="molecule type" value="Genomic_DNA"/>
</dbReference>
<dbReference type="InterPro" id="IPR051379">
    <property type="entry name" value="C-type_Lectin_Receptor_IMM"/>
</dbReference>
<dbReference type="OrthoDB" id="6148339at2759"/>
<keyword evidence="1" id="KW-0430">Lectin</keyword>
<dbReference type="CTD" id="20252639"/>
<dbReference type="AlphaFoldDB" id="V3ZXR1"/>
<dbReference type="PANTHER" id="PTHR46746:SF9">
    <property type="entry name" value="CD209 ANTIGEN-LIKE PROTEIN C-LIKE"/>
    <property type="match status" value="1"/>
</dbReference>
<dbReference type="OMA" id="FSHAEGH"/>
<dbReference type="PANTHER" id="PTHR46746">
    <property type="entry name" value="KILLER CELL LECTIN-LIKE RECEPTOR SUBFAMILY F MEMBER 2"/>
    <property type="match status" value="1"/>
</dbReference>
<dbReference type="GO" id="GO:0030246">
    <property type="term" value="F:carbohydrate binding"/>
    <property type="evidence" value="ECO:0007669"/>
    <property type="project" value="UniProtKB-KW"/>
</dbReference>
<dbReference type="GeneID" id="20252639"/>
<evidence type="ECO:0000313" key="5">
    <source>
        <dbReference type="Proteomes" id="UP000030746"/>
    </source>
</evidence>
<dbReference type="Pfam" id="PF00059">
    <property type="entry name" value="Lectin_C"/>
    <property type="match status" value="1"/>
</dbReference>
<accession>V3ZXR1</accession>
<feature type="domain" description="C-type lectin" evidence="3">
    <location>
        <begin position="10"/>
        <end position="82"/>
    </location>
</feature>
<dbReference type="Gene3D" id="3.10.100.10">
    <property type="entry name" value="Mannose-Binding Protein A, subunit A"/>
    <property type="match status" value="1"/>
</dbReference>
<gene>
    <name evidence="4" type="ORF">LOTGIDRAFT_84995</name>
</gene>
<dbReference type="CDD" id="cd00037">
    <property type="entry name" value="CLECT"/>
    <property type="match status" value="1"/>
</dbReference>
<evidence type="ECO:0000259" key="3">
    <source>
        <dbReference type="PROSITE" id="PS50041"/>
    </source>
</evidence>
<dbReference type="Proteomes" id="UP000030746">
    <property type="component" value="Unassembled WGS sequence"/>
</dbReference>
<evidence type="ECO:0000256" key="1">
    <source>
        <dbReference type="ARBA" id="ARBA00022734"/>
    </source>
</evidence>
<protein>
    <recommendedName>
        <fullName evidence="3">C-type lectin domain-containing protein</fullName>
    </recommendedName>
</protein>
<evidence type="ECO:0000256" key="2">
    <source>
        <dbReference type="ARBA" id="ARBA00023157"/>
    </source>
</evidence>
<dbReference type="InterPro" id="IPR001304">
    <property type="entry name" value="C-type_lectin-like"/>
</dbReference>
<dbReference type="PROSITE" id="PS50041">
    <property type="entry name" value="C_TYPE_LECTIN_2"/>
    <property type="match status" value="1"/>
</dbReference>
<name>V3ZXR1_LOTGI</name>
<proteinExistence type="predicted"/>
<reference evidence="4 5" key="1">
    <citation type="journal article" date="2013" name="Nature">
        <title>Insights into bilaterian evolution from three spiralian genomes.</title>
        <authorList>
            <person name="Simakov O."/>
            <person name="Marletaz F."/>
            <person name="Cho S.J."/>
            <person name="Edsinger-Gonzales E."/>
            <person name="Havlak P."/>
            <person name="Hellsten U."/>
            <person name="Kuo D.H."/>
            <person name="Larsson T."/>
            <person name="Lv J."/>
            <person name="Arendt D."/>
            <person name="Savage R."/>
            <person name="Osoegawa K."/>
            <person name="de Jong P."/>
            <person name="Grimwood J."/>
            <person name="Chapman J.A."/>
            <person name="Shapiro H."/>
            <person name="Aerts A."/>
            <person name="Otillar R.P."/>
            <person name="Terry A.Y."/>
            <person name="Boore J.L."/>
            <person name="Grigoriev I.V."/>
            <person name="Lindberg D.R."/>
            <person name="Seaver E.C."/>
            <person name="Weisblat D.A."/>
            <person name="Putnam N.H."/>
            <person name="Rokhsar D.S."/>
        </authorList>
    </citation>
    <scope>NUCLEOTIDE SEQUENCE [LARGE SCALE GENOMIC DNA]</scope>
</reference>
<keyword evidence="2" id="KW-1015">Disulfide bond</keyword>
<sequence length="82" mass="9484">GACPAGWYMEKGFCYKVFTTTKTFWQAVDLCVSENSALLSLFNQTEIDFLNKVCKIWIGVKQFQSDGRYYWLDGTLENYTSI</sequence>
<organism evidence="4 5">
    <name type="scientific">Lottia gigantea</name>
    <name type="common">Giant owl limpet</name>
    <dbReference type="NCBI Taxonomy" id="225164"/>
    <lineage>
        <taxon>Eukaryota</taxon>
        <taxon>Metazoa</taxon>
        <taxon>Spiralia</taxon>
        <taxon>Lophotrochozoa</taxon>
        <taxon>Mollusca</taxon>
        <taxon>Gastropoda</taxon>
        <taxon>Patellogastropoda</taxon>
        <taxon>Lottioidea</taxon>
        <taxon>Lottiidae</taxon>
        <taxon>Lottia</taxon>
    </lineage>
</organism>
<dbReference type="InterPro" id="IPR016186">
    <property type="entry name" value="C-type_lectin-like/link_sf"/>
</dbReference>
<dbReference type="InterPro" id="IPR016187">
    <property type="entry name" value="CTDL_fold"/>
</dbReference>
<keyword evidence="5" id="KW-1185">Reference proteome</keyword>
<evidence type="ECO:0000313" key="4">
    <source>
        <dbReference type="EMBL" id="ESO87385.1"/>
    </source>
</evidence>